<dbReference type="EMBL" id="JBFCZG010000010">
    <property type="protein sequence ID" value="KAL3417983.1"/>
    <property type="molecule type" value="Genomic_DNA"/>
</dbReference>
<keyword evidence="3" id="KW-1185">Reference proteome</keyword>
<evidence type="ECO:0000313" key="3">
    <source>
        <dbReference type="Proteomes" id="UP001629113"/>
    </source>
</evidence>
<evidence type="ECO:0000256" key="1">
    <source>
        <dbReference type="SAM" id="SignalP"/>
    </source>
</evidence>
<feature type="signal peptide" evidence="1">
    <location>
        <begin position="1"/>
        <end position="18"/>
    </location>
</feature>
<dbReference type="Proteomes" id="UP001629113">
    <property type="component" value="Unassembled WGS sequence"/>
</dbReference>
<proteinExistence type="predicted"/>
<sequence length="240" mass="24085">MFTSKLLAVATLLCTALAQTPAGFAPTTNKKLGLTAGGIEVSPGLLIPRAQTASPPTISAPSNSNASTYALFMIDIDLPINNTRVTLLHWFQPDLVVDSAGTLVPSNTNASGPGAAYLQPNPPAGDIAHRYTFVLYEQPSTFSVPAAFAAINPPANVPARGGFSVAAFAAAADLGEPISGNFWTVQNTTVTATGAATATGSASPTTTPTGIPFLGTAAGLKQARGVLGGVAGLAAGILLL</sequence>
<dbReference type="Gene3D" id="3.90.280.10">
    <property type="entry name" value="PEBP-like"/>
    <property type="match status" value="1"/>
</dbReference>
<evidence type="ECO:0008006" key="4">
    <source>
        <dbReference type="Google" id="ProtNLM"/>
    </source>
</evidence>
<dbReference type="PANTHER" id="PTHR11362">
    <property type="entry name" value="PHOSPHATIDYLETHANOLAMINE-BINDING PROTEIN"/>
    <property type="match status" value="1"/>
</dbReference>
<dbReference type="PANTHER" id="PTHR11362:SF141">
    <property type="entry name" value="PHOSPHATIDYLETHANOLAMINE-BINDING PROTEIN"/>
    <property type="match status" value="1"/>
</dbReference>
<dbReference type="SUPFAM" id="SSF49777">
    <property type="entry name" value="PEBP-like"/>
    <property type="match status" value="1"/>
</dbReference>
<organism evidence="2 3">
    <name type="scientific">Phlyctema vagabunda</name>
    <dbReference type="NCBI Taxonomy" id="108571"/>
    <lineage>
        <taxon>Eukaryota</taxon>
        <taxon>Fungi</taxon>
        <taxon>Dikarya</taxon>
        <taxon>Ascomycota</taxon>
        <taxon>Pezizomycotina</taxon>
        <taxon>Leotiomycetes</taxon>
        <taxon>Helotiales</taxon>
        <taxon>Dermateaceae</taxon>
        <taxon>Phlyctema</taxon>
    </lineage>
</organism>
<keyword evidence="1" id="KW-0732">Signal</keyword>
<dbReference type="CDD" id="cd00866">
    <property type="entry name" value="PEBP_euk"/>
    <property type="match status" value="1"/>
</dbReference>
<dbReference type="InterPro" id="IPR035810">
    <property type="entry name" value="PEBP_euk"/>
</dbReference>
<gene>
    <name evidence="2" type="ORF">PVAG01_10993</name>
</gene>
<dbReference type="InterPro" id="IPR008914">
    <property type="entry name" value="PEBP"/>
</dbReference>
<comment type="caution">
    <text evidence="2">The sequence shown here is derived from an EMBL/GenBank/DDBJ whole genome shotgun (WGS) entry which is preliminary data.</text>
</comment>
<evidence type="ECO:0000313" key="2">
    <source>
        <dbReference type="EMBL" id="KAL3417983.1"/>
    </source>
</evidence>
<feature type="chain" id="PRO_5045241933" description="PEBP-like protein" evidence="1">
    <location>
        <begin position="19"/>
        <end position="240"/>
    </location>
</feature>
<dbReference type="Pfam" id="PF01161">
    <property type="entry name" value="PBP"/>
    <property type="match status" value="1"/>
</dbReference>
<dbReference type="InterPro" id="IPR036610">
    <property type="entry name" value="PEBP-like_sf"/>
</dbReference>
<name>A0ABR4P3W0_9HELO</name>
<accession>A0ABR4P3W0</accession>
<protein>
    <recommendedName>
        <fullName evidence="4">PEBP-like protein</fullName>
    </recommendedName>
</protein>
<reference evidence="2 3" key="1">
    <citation type="submission" date="2024-06" db="EMBL/GenBank/DDBJ databases">
        <title>Complete genome of Phlyctema vagabunda strain 19-DSS-EL-015.</title>
        <authorList>
            <person name="Fiorenzani C."/>
        </authorList>
    </citation>
    <scope>NUCLEOTIDE SEQUENCE [LARGE SCALE GENOMIC DNA]</scope>
    <source>
        <strain evidence="2 3">19-DSS-EL-015</strain>
    </source>
</reference>